<organism evidence="1">
    <name type="scientific">marine sediment metagenome</name>
    <dbReference type="NCBI Taxonomy" id="412755"/>
    <lineage>
        <taxon>unclassified sequences</taxon>
        <taxon>metagenomes</taxon>
        <taxon>ecological metagenomes</taxon>
    </lineage>
</organism>
<comment type="caution">
    <text evidence="1">The sequence shown here is derived from an EMBL/GenBank/DDBJ whole genome shotgun (WGS) entry which is preliminary data.</text>
</comment>
<accession>X0UFR0</accession>
<name>X0UFR0_9ZZZZ</name>
<reference evidence="1" key="1">
    <citation type="journal article" date="2014" name="Front. Microbiol.">
        <title>High frequency of phylogenetically diverse reductive dehalogenase-homologous genes in deep subseafloor sedimentary metagenomes.</title>
        <authorList>
            <person name="Kawai M."/>
            <person name="Futagami T."/>
            <person name="Toyoda A."/>
            <person name="Takaki Y."/>
            <person name="Nishi S."/>
            <person name="Hori S."/>
            <person name="Arai W."/>
            <person name="Tsubouchi T."/>
            <person name="Morono Y."/>
            <person name="Uchiyama I."/>
            <person name="Ito T."/>
            <person name="Fujiyama A."/>
            <person name="Inagaki F."/>
            <person name="Takami H."/>
        </authorList>
    </citation>
    <scope>NUCLEOTIDE SEQUENCE</scope>
    <source>
        <strain evidence="1">Expedition CK06-06</strain>
    </source>
</reference>
<proteinExistence type="predicted"/>
<protein>
    <submittedName>
        <fullName evidence="1">Uncharacterized protein</fullName>
    </submittedName>
</protein>
<evidence type="ECO:0000313" key="1">
    <source>
        <dbReference type="EMBL" id="GAF98141.1"/>
    </source>
</evidence>
<sequence length="65" mass="7477">MKSIYLEDQSLPDLIKTAGRNLRDMTPQWKVQVTDRVLEIVEERLSEEVNHGNHDGRGDLVTDKS</sequence>
<dbReference type="AlphaFoldDB" id="X0UFR0"/>
<dbReference type="EMBL" id="BARS01017477">
    <property type="protein sequence ID" value="GAF98141.1"/>
    <property type="molecule type" value="Genomic_DNA"/>
</dbReference>
<gene>
    <name evidence="1" type="ORF">S01H1_28584</name>
</gene>